<evidence type="ECO:0000313" key="1">
    <source>
        <dbReference type="Proteomes" id="UP000887577"/>
    </source>
</evidence>
<dbReference type="AlphaFoldDB" id="A0A914YRG5"/>
<reference evidence="2" key="1">
    <citation type="submission" date="2022-11" db="UniProtKB">
        <authorList>
            <consortium name="WormBaseParasite"/>
        </authorList>
    </citation>
    <scope>IDENTIFICATION</scope>
</reference>
<evidence type="ECO:0000313" key="2">
    <source>
        <dbReference type="WBParaSite" id="PSU_v2.g19973.t1"/>
    </source>
</evidence>
<protein>
    <submittedName>
        <fullName evidence="2">Uncharacterized protein</fullName>
    </submittedName>
</protein>
<organism evidence="1 2">
    <name type="scientific">Panagrolaimus superbus</name>
    <dbReference type="NCBI Taxonomy" id="310955"/>
    <lineage>
        <taxon>Eukaryota</taxon>
        <taxon>Metazoa</taxon>
        <taxon>Ecdysozoa</taxon>
        <taxon>Nematoda</taxon>
        <taxon>Chromadorea</taxon>
        <taxon>Rhabditida</taxon>
        <taxon>Tylenchina</taxon>
        <taxon>Panagrolaimomorpha</taxon>
        <taxon>Panagrolaimoidea</taxon>
        <taxon>Panagrolaimidae</taxon>
        <taxon>Panagrolaimus</taxon>
    </lineage>
</organism>
<sequence length="102" mass="11805">MSELYFLPQFLNHSVFSHQLFLSYRDNFMKVFRGTLMALGPETFHLSTLFSLNNRSGDFARLLNSLDVSKSIVCKVCDEITFTEPQSAFQHYCSIAHAFNRK</sequence>
<dbReference type="Proteomes" id="UP000887577">
    <property type="component" value="Unplaced"/>
</dbReference>
<proteinExistence type="predicted"/>
<accession>A0A914YRG5</accession>
<name>A0A914YRG5_9BILA</name>
<keyword evidence="1" id="KW-1185">Reference proteome</keyword>
<dbReference type="WBParaSite" id="PSU_v2.g19973.t1">
    <property type="protein sequence ID" value="PSU_v2.g19973.t1"/>
    <property type="gene ID" value="PSU_v2.g19973"/>
</dbReference>